<dbReference type="InterPro" id="IPR050130">
    <property type="entry name" value="ClpA_ClpB"/>
</dbReference>
<dbReference type="PRINTS" id="PR00300">
    <property type="entry name" value="CLPPROTEASEA"/>
</dbReference>
<dbReference type="NCBIfam" id="TIGR02639">
    <property type="entry name" value="ClpA"/>
    <property type="match status" value="1"/>
</dbReference>
<feature type="compositionally biased region" description="Acidic residues" evidence="8">
    <location>
        <begin position="784"/>
        <end position="799"/>
    </location>
</feature>
<dbReference type="Pfam" id="PF17871">
    <property type="entry name" value="AAA_lid_9"/>
    <property type="match status" value="1"/>
</dbReference>
<dbReference type="InterPro" id="IPR028299">
    <property type="entry name" value="ClpA/B_CS2"/>
</dbReference>
<dbReference type="GO" id="GO:0005524">
    <property type="term" value="F:ATP binding"/>
    <property type="evidence" value="ECO:0007669"/>
    <property type="project" value="UniProtKB-KW"/>
</dbReference>
<dbReference type="SUPFAM" id="SSF81923">
    <property type="entry name" value="Double Clp-N motif"/>
    <property type="match status" value="1"/>
</dbReference>
<dbReference type="GO" id="GO:0008233">
    <property type="term" value="F:peptidase activity"/>
    <property type="evidence" value="ECO:0007669"/>
    <property type="project" value="UniProtKB-KW"/>
</dbReference>
<dbReference type="PROSITE" id="PS00870">
    <property type="entry name" value="CLPAB_1"/>
    <property type="match status" value="1"/>
</dbReference>
<dbReference type="Pfam" id="PF10431">
    <property type="entry name" value="ClpB_D2-small"/>
    <property type="match status" value="1"/>
</dbReference>
<dbReference type="OrthoDB" id="9803641at2"/>
<keyword evidence="10" id="KW-0645">Protease</keyword>
<dbReference type="InterPro" id="IPR003593">
    <property type="entry name" value="AAA+_ATPase"/>
</dbReference>
<evidence type="ECO:0000256" key="1">
    <source>
        <dbReference type="ARBA" id="ARBA00008675"/>
    </source>
</evidence>
<dbReference type="PROSITE" id="PS00871">
    <property type="entry name" value="CLPAB_2"/>
    <property type="match status" value="1"/>
</dbReference>
<evidence type="ECO:0000256" key="5">
    <source>
        <dbReference type="ARBA" id="ARBA00023186"/>
    </source>
</evidence>
<evidence type="ECO:0000259" key="9">
    <source>
        <dbReference type="PROSITE" id="PS51903"/>
    </source>
</evidence>
<keyword evidence="2 6" id="KW-0677">Repeat</keyword>
<keyword evidence="10" id="KW-0378">Hydrolase</keyword>
<dbReference type="PANTHER" id="PTHR11638:SF111">
    <property type="entry name" value="ATP-DEPENDENT CLP PROTEASE ATP-BINDING SUBUNIT CLPA"/>
    <property type="match status" value="1"/>
</dbReference>
<dbReference type="EMBL" id="FWXR01000020">
    <property type="protein sequence ID" value="SMD04198.1"/>
    <property type="molecule type" value="Genomic_DNA"/>
</dbReference>
<evidence type="ECO:0000256" key="7">
    <source>
        <dbReference type="RuleBase" id="RU004432"/>
    </source>
</evidence>
<organism evidence="10 11">
    <name type="scientific">Fulvimarina manganoxydans</name>
    <dbReference type="NCBI Taxonomy" id="937218"/>
    <lineage>
        <taxon>Bacteria</taxon>
        <taxon>Pseudomonadati</taxon>
        <taxon>Pseudomonadota</taxon>
        <taxon>Alphaproteobacteria</taxon>
        <taxon>Hyphomicrobiales</taxon>
        <taxon>Aurantimonadaceae</taxon>
        <taxon>Fulvimarina</taxon>
    </lineage>
</organism>
<feature type="region of interest" description="Disordered" evidence="8">
    <location>
        <begin position="756"/>
        <end position="822"/>
    </location>
</feature>
<dbReference type="Gene3D" id="1.10.8.60">
    <property type="match status" value="2"/>
</dbReference>
<dbReference type="PANTHER" id="PTHR11638">
    <property type="entry name" value="ATP-DEPENDENT CLP PROTEASE"/>
    <property type="match status" value="1"/>
</dbReference>
<dbReference type="CDD" id="cd00009">
    <property type="entry name" value="AAA"/>
    <property type="match status" value="1"/>
</dbReference>
<dbReference type="InterPro" id="IPR003959">
    <property type="entry name" value="ATPase_AAA_core"/>
</dbReference>
<dbReference type="GO" id="GO:0043335">
    <property type="term" value="P:protein unfolding"/>
    <property type="evidence" value="ECO:0007669"/>
    <property type="project" value="InterPro"/>
</dbReference>
<dbReference type="InterPro" id="IPR036628">
    <property type="entry name" value="Clp_N_dom_sf"/>
</dbReference>
<accession>A0A1W2E565</accession>
<dbReference type="Gene3D" id="3.40.50.300">
    <property type="entry name" value="P-loop containing nucleotide triphosphate hydrolases"/>
    <property type="match status" value="2"/>
</dbReference>
<dbReference type="STRING" id="937218.SAMN06297251_12080"/>
<protein>
    <submittedName>
        <fullName evidence="10">ATP-dependent Clp protease ATP-binding subunit ClpA</fullName>
    </submittedName>
</protein>
<keyword evidence="3 7" id="KW-0547">Nucleotide-binding</keyword>
<feature type="region of interest" description="Disordered" evidence="8">
    <location>
        <begin position="146"/>
        <end position="175"/>
    </location>
</feature>
<comment type="similarity">
    <text evidence="1 7">Belongs to the ClpA/ClpB family.</text>
</comment>
<dbReference type="SUPFAM" id="SSF52540">
    <property type="entry name" value="P-loop containing nucleoside triphosphate hydrolases"/>
    <property type="match status" value="2"/>
</dbReference>
<evidence type="ECO:0000313" key="11">
    <source>
        <dbReference type="Proteomes" id="UP000192656"/>
    </source>
</evidence>
<dbReference type="InterPro" id="IPR001270">
    <property type="entry name" value="ClpA/B"/>
</dbReference>
<gene>
    <name evidence="10" type="ORF">SAMN06297251_12080</name>
</gene>
<evidence type="ECO:0000256" key="6">
    <source>
        <dbReference type="PROSITE-ProRule" id="PRU01251"/>
    </source>
</evidence>
<dbReference type="InterPro" id="IPR041546">
    <property type="entry name" value="ClpA/ClpB_AAA_lid"/>
</dbReference>
<dbReference type="InterPro" id="IPR013461">
    <property type="entry name" value="ClpA"/>
</dbReference>
<dbReference type="FunFam" id="3.40.50.300:FF:000010">
    <property type="entry name" value="Chaperone clpB 1, putative"/>
    <property type="match status" value="1"/>
</dbReference>
<dbReference type="FunFam" id="3.40.50.300:FF:000025">
    <property type="entry name" value="ATP-dependent Clp protease subunit"/>
    <property type="match status" value="1"/>
</dbReference>
<dbReference type="GO" id="GO:0034605">
    <property type="term" value="P:cellular response to heat"/>
    <property type="evidence" value="ECO:0007669"/>
    <property type="project" value="TreeGrafter"/>
</dbReference>
<evidence type="ECO:0000256" key="2">
    <source>
        <dbReference type="ARBA" id="ARBA00022737"/>
    </source>
</evidence>
<dbReference type="GO" id="GO:0016887">
    <property type="term" value="F:ATP hydrolysis activity"/>
    <property type="evidence" value="ECO:0007669"/>
    <property type="project" value="InterPro"/>
</dbReference>
<evidence type="ECO:0000313" key="10">
    <source>
        <dbReference type="EMBL" id="SMD04198.1"/>
    </source>
</evidence>
<dbReference type="Pfam" id="PF02861">
    <property type="entry name" value="Clp_N"/>
    <property type="match status" value="1"/>
</dbReference>
<reference evidence="10 11" key="1">
    <citation type="submission" date="2017-04" db="EMBL/GenBank/DDBJ databases">
        <authorList>
            <person name="Afonso C.L."/>
            <person name="Miller P.J."/>
            <person name="Scott M.A."/>
            <person name="Spackman E."/>
            <person name="Goraichik I."/>
            <person name="Dimitrov K.M."/>
            <person name="Suarez D.L."/>
            <person name="Swayne D.E."/>
        </authorList>
    </citation>
    <scope>NUCLEOTIDE SEQUENCE [LARGE SCALE GENOMIC DNA]</scope>
    <source>
        <strain evidence="10 11">CGMCC 1.10972</strain>
    </source>
</reference>
<dbReference type="SMART" id="SM00382">
    <property type="entry name" value="AAA"/>
    <property type="match status" value="2"/>
</dbReference>
<sequence length="822" mass="90271">MPTFSESLEKSLHQALTFANERHQEFATLEHLLLALVDDKDAAAVMRGCNVDLTLLRSNLLSYIDNELSNLVTGHHEDSKPTAGFHRVIQRAVIHVQSSGREEVTGANVLVAIFAERESHAAYFLQEQEMTRYDAVNFISHGIAKRPGASESRPLRGVEEDQSTVGQEDEGKRKTPQDALTAYCINLNDKARIGKIDPLIGRADEINRTIQVLCRRSKNNPLYVGDPGVGKTAIAEGLAKRIIDGDVPDVLSDATIFSLDMGTLLAGTRYRGDFEERLKQVVKELEEYPGAVLFIDEIHTVIGAGATSGGAMDASNLLKPALSSGAIRCIGSTTYKEYRQFFEKDRALVRRFQKIDVNEPSVEDAISILKGLKPYFEDFHKVKFTNDAIKSAVELSSRYINDRKLPDKAIDVIDETGASQMLLAESKRKKQIGVKEIEATIATMARIPPKSVSKDDEEVLSNLETQLKRVVYGQDQAIEALSSAIKLSRAGLREPDKPIGSYLFSGPTGVGKTEVAKQLASTLGVEMLRFDMSEYMERHTVSRLIGAPPGYVGFDQGGLLTDGVDQHPHCVLLLDEIEKAHPDLFNILLQVMDHGRLTDHNGKQINFRNVILIMTTNAGAAEMAKAAIGFGSARRTGADEEAINRMFTPEFRNRLDAIIPFGALPTPVIHQVVEKFVMQLEAQLSERGVIFELSPDAISWLAEKGYDEHMGARPLGRVIQEHIKKPLADEVLFGKLKRGGTVKVTVVESETGAKSLSLESIPDEPPAKPKKAERKRDLVAADGSDIDDEPDEIDDEADDQSGPSANGDGRRSRSVPSVPPKG</sequence>
<dbReference type="InterPro" id="IPR004176">
    <property type="entry name" value="Clp_R_N"/>
</dbReference>
<keyword evidence="4 7" id="KW-0067">ATP-binding</keyword>
<keyword evidence="11" id="KW-1185">Reference proteome</keyword>
<dbReference type="Pfam" id="PF00004">
    <property type="entry name" value="AAA"/>
    <property type="match status" value="1"/>
</dbReference>
<dbReference type="Gene3D" id="1.10.1780.10">
    <property type="entry name" value="Clp, N-terminal domain"/>
    <property type="match status" value="1"/>
</dbReference>
<evidence type="ECO:0000256" key="8">
    <source>
        <dbReference type="SAM" id="MobiDB-lite"/>
    </source>
</evidence>
<evidence type="ECO:0000256" key="3">
    <source>
        <dbReference type="ARBA" id="ARBA00022741"/>
    </source>
</evidence>
<feature type="domain" description="Clp R" evidence="9">
    <location>
        <begin position="1"/>
        <end position="148"/>
    </location>
</feature>
<dbReference type="GO" id="GO:0005737">
    <property type="term" value="C:cytoplasm"/>
    <property type="evidence" value="ECO:0007669"/>
    <property type="project" value="TreeGrafter"/>
</dbReference>
<dbReference type="Proteomes" id="UP000192656">
    <property type="component" value="Unassembled WGS sequence"/>
</dbReference>
<name>A0A1W2E565_9HYPH</name>
<proteinExistence type="inferred from homology"/>
<dbReference type="GO" id="GO:0006508">
    <property type="term" value="P:proteolysis"/>
    <property type="evidence" value="ECO:0007669"/>
    <property type="project" value="UniProtKB-KW"/>
</dbReference>
<dbReference type="PROSITE" id="PS51903">
    <property type="entry name" value="CLP_R"/>
    <property type="match status" value="1"/>
</dbReference>
<dbReference type="RefSeq" id="WP_084411890.1">
    <property type="nucleotide sequence ID" value="NZ_FWXR01000020.1"/>
</dbReference>
<dbReference type="InterPro" id="IPR019489">
    <property type="entry name" value="Clp_ATPase_C"/>
</dbReference>
<keyword evidence="5 7" id="KW-0143">Chaperone</keyword>
<evidence type="ECO:0000256" key="4">
    <source>
        <dbReference type="ARBA" id="ARBA00022840"/>
    </source>
</evidence>
<dbReference type="AlphaFoldDB" id="A0A1W2E565"/>
<dbReference type="InterPro" id="IPR018368">
    <property type="entry name" value="ClpA/B_CS1"/>
</dbReference>
<dbReference type="InterPro" id="IPR027417">
    <property type="entry name" value="P-loop_NTPase"/>
</dbReference>
<dbReference type="Pfam" id="PF07724">
    <property type="entry name" value="AAA_2"/>
    <property type="match status" value="1"/>
</dbReference>
<dbReference type="CDD" id="cd19499">
    <property type="entry name" value="RecA-like_ClpB_Hsp104-like"/>
    <property type="match status" value="1"/>
</dbReference>
<dbReference type="SMART" id="SM01086">
    <property type="entry name" value="ClpB_D2-small"/>
    <property type="match status" value="1"/>
</dbReference>